<comment type="function">
    <text evidence="12 14">F(1)F(0) ATP synthase produces ATP from ADP in the presence of a proton or sodium gradient. F-type ATPases consist of two structural domains, F(1) containing the extramembraneous catalytic core and F(0) containing the membrane proton channel, linked together by a central stalk and a peripheral stalk. During catalysis, ATP synthesis in the catalytic domain of F(1) is coupled via a rotary mechanism of the central stalk subunits to proton translocation.</text>
</comment>
<dbReference type="AlphaFoldDB" id="A0A6J4PWB7"/>
<organism evidence="17">
    <name type="scientific">uncultured Rubrobacteraceae bacterium</name>
    <dbReference type="NCBI Taxonomy" id="349277"/>
    <lineage>
        <taxon>Bacteria</taxon>
        <taxon>Bacillati</taxon>
        <taxon>Actinomycetota</taxon>
        <taxon>Rubrobacteria</taxon>
        <taxon>Rubrobacterales</taxon>
        <taxon>Rubrobacteraceae</taxon>
        <taxon>environmental samples</taxon>
    </lineage>
</organism>
<keyword evidence="4 14" id="KW-1003">Cell membrane</keyword>
<keyword evidence="9 14" id="KW-0406">Ion transport</keyword>
<dbReference type="InterPro" id="IPR050059">
    <property type="entry name" value="ATP_synthase_B_chain"/>
</dbReference>
<dbReference type="InterPro" id="IPR002146">
    <property type="entry name" value="ATP_synth_b/b'su_bac/chlpt"/>
</dbReference>
<keyword evidence="8 14" id="KW-1133">Transmembrane helix</keyword>
<evidence type="ECO:0000256" key="11">
    <source>
        <dbReference type="ARBA" id="ARBA00023310"/>
    </source>
</evidence>
<dbReference type="Gene3D" id="1.20.5.620">
    <property type="entry name" value="F1F0 ATP synthase subunit B, membrane domain"/>
    <property type="match status" value="1"/>
</dbReference>
<evidence type="ECO:0000256" key="1">
    <source>
        <dbReference type="ARBA" id="ARBA00004162"/>
    </source>
</evidence>
<evidence type="ECO:0000256" key="14">
    <source>
        <dbReference type="HAMAP-Rule" id="MF_01398"/>
    </source>
</evidence>
<protein>
    <recommendedName>
        <fullName evidence="14">ATP synthase subunit b</fullName>
    </recommendedName>
    <alternativeName>
        <fullName evidence="14">ATP synthase F(0) sector subunit b</fullName>
    </alternativeName>
    <alternativeName>
        <fullName evidence="14">ATPase subunit I</fullName>
    </alternativeName>
    <alternativeName>
        <fullName evidence="14">F-type ATPase subunit b</fullName>
        <shortName evidence="14">F-ATPase subunit b</shortName>
    </alternativeName>
</protein>
<keyword evidence="5 14" id="KW-0138">CF(0)</keyword>
<feature type="transmembrane region" description="Helical" evidence="14">
    <location>
        <begin position="20"/>
        <end position="41"/>
    </location>
</feature>
<dbReference type="CDD" id="cd06503">
    <property type="entry name" value="ATP-synt_Fo_b"/>
    <property type="match status" value="1"/>
</dbReference>
<dbReference type="HAMAP" id="MF_01398">
    <property type="entry name" value="ATP_synth_b_bprime"/>
    <property type="match status" value="1"/>
</dbReference>
<feature type="region of interest" description="Disordered" evidence="16">
    <location>
        <begin position="91"/>
        <end position="113"/>
    </location>
</feature>
<evidence type="ECO:0000256" key="10">
    <source>
        <dbReference type="ARBA" id="ARBA00023136"/>
    </source>
</evidence>
<evidence type="ECO:0000256" key="4">
    <source>
        <dbReference type="ARBA" id="ARBA00022475"/>
    </source>
</evidence>
<evidence type="ECO:0000256" key="13">
    <source>
        <dbReference type="ARBA" id="ARBA00025830"/>
    </source>
</evidence>
<comment type="similarity">
    <text evidence="2 14 15">Belongs to the ATPase B chain family.</text>
</comment>
<evidence type="ECO:0000256" key="8">
    <source>
        <dbReference type="ARBA" id="ARBA00022989"/>
    </source>
</evidence>
<dbReference type="SUPFAM" id="SSF81573">
    <property type="entry name" value="F1F0 ATP synthase subunit B, membrane domain"/>
    <property type="match status" value="1"/>
</dbReference>
<evidence type="ECO:0000256" key="5">
    <source>
        <dbReference type="ARBA" id="ARBA00022547"/>
    </source>
</evidence>
<keyword evidence="3 14" id="KW-0813">Transport</keyword>
<dbReference type="GO" id="GO:0005886">
    <property type="term" value="C:plasma membrane"/>
    <property type="evidence" value="ECO:0007669"/>
    <property type="project" value="UniProtKB-SubCell"/>
</dbReference>
<keyword evidence="7 14" id="KW-0375">Hydrogen ion transport</keyword>
<evidence type="ECO:0000313" key="17">
    <source>
        <dbReference type="EMBL" id="CAA9423899.1"/>
    </source>
</evidence>
<evidence type="ECO:0000256" key="2">
    <source>
        <dbReference type="ARBA" id="ARBA00005513"/>
    </source>
</evidence>
<dbReference type="Pfam" id="PF00430">
    <property type="entry name" value="ATP-synt_B"/>
    <property type="match status" value="1"/>
</dbReference>
<keyword evidence="6 14" id="KW-0812">Transmembrane</keyword>
<reference evidence="17" key="1">
    <citation type="submission" date="2020-02" db="EMBL/GenBank/DDBJ databases">
        <authorList>
            <person name="Meier V. D."/>
        </authorList>
    </citation>
    <scope>NUCLEOTIDE SEQUENCE</scope>
    <source>
        <strain evidence="17">AVDCRST_MAG82</strain>
    </source>
</reference>
<name>A0A6J4PWB7_9ACTN</name>
<evidence type="ECO:0000256" key="16">
    <source>
        <dbReference type="SAM" id="MobiDB-lite"/>
    </source>
</evidence>
<dbReference type="InterPro" id="IPR005864">
    <property type="entry name" value="ATP_synth_F0_bsu_bac"/>
</dbReference>
<evidence type="ECO:0000256" key="7">
    <source>
        <dbReference type="ARBA" id="ARBA00022781"/>
    </source>
</evidence>
<dbReference type="InterPro" id="IPR028987">
    <property type="entry name" value="ATP_synth_B-like_membr_sf"/>
</dbReference>
<dbReference type="GO" id="GO:0046961">
    <property type="term" value="F:proton-transporting ATPase activity, rotational mechanism"/>
    <property type="evidence" value="ECO:0007669"/>
    <property type="project" value="TreeGrafter"/>
</dbReference>
<dbReference type="GO" id="GO:0016787">
    <property type="term" value="F:hydrolase activity"/>
    <property type="evidence" value="ECO:0007669"/>
    <property type="project" value="UniProtKB-KW"/>
</dbReference>
<evidence type="ECO:0000256" key="3">
    <source>
        <dbReference type="ARBA" id="ARBA00022448"/>
    </source>
</evidence>
<dbReference type="EMBL" id="CADCVA010000233">
    <property type="protein sequence ID" value="CAA9423899.1"/>
    <property type="molecule type" value="Genomic_DNA"/>
</dbReference>
<evidence type="ECO:0000256" key="9">
    <source>
        <dbReference type="ARBA" id="ARBA00023065"/>
    </source>
</evidence>
<keyword evidence="11 14" id="KW-0066">ATP synthesis</keyword>
<evidence type="ECO:0000256" key="6">
    <source>
        <dbReference type="ARBA" id="ARBA00022692"/>
    </source>
</evidence>
<gene>
    <name evidence="14" type="primary">atpF</name>
    <name evidence="17" type="ORF">AVDCRST_MAG82-1633</name>
</gene>
<comment type="function">
    <text evidence="14">Component of the F(0) channel, it forms part of the peripheral stalk, linking F(1) to F(0).</text>
</comment>
<keyword evidence="10 14" id="KW-0472">Membrane</keyword>
<sequence length="183" mass="21182">MAVLLAQLDPTGIFDLGNTSLIFWTVITFLIMLFLLIRYVYPPIRKQIQERQAQIESSIDEAEKTRAEARELLAEYRRQIEEARGEGRRILDEARKQAEAQRERTRREAREEGDRMIERAREEIDRERESAVREVRGEVADMVVQASEQVIGRSIDRDEHERLISQALDDLEAEVAGTRSGTA</sequence>
<dbReference type="GO" id="GO:0045259">
    <property type="term" value="C:proton-transporting ATP synthase complex"/>
    <property type="evidence" value="ECO:0007669"/>
    <property type="project" value="UniProtKB-KW"/>
</dbReference>
<dbReference type="PANTHER" id="PTHR33445">
    <property type="entry name" value="ATP SYNTHASE SUBUNIT B', CHLOROPLASTIC"/>
    <property type="match status" value="1"/>
</dbReference>
<comment type="subcellular location">
    <subcellularLocation>
        <location evidence="1 14">Cell membrane</location>
        <topology evidence="1 14">Single-pass membrane protein</topology>
    </subcellularLocation>
</comment>
<comment type="subunit">
    <text evidence="13 14">F-type ATPases have 2 components, F(1) - the catalytic core - and F(0) - the membrane proton channel. F(1) has five subunits: alpha(3), beta(3), gamma(1), delta(1), epsilon(1). F(0) has three main subunits: a(1), b(2) and c(10-14). The alpha and beta chains form an alternating ring which encloses part of the gamma chain. F(1) is attached to F(0) by a central stalk formed by the gamma and epsilon chains, while a peripheral stalk is formed by the delta and b chains.</text>
</comment>
<dbReference type="PANTHER" id="PTHR33445:SF1">
    <property type="entry name" value="ATP SYNTHASE SUBUNIT B"/>
    <property type="match status" value="1"/>
</dbReference>
<proteinExistence type="inferred from homology"/>
<keyword evidence="17" id="KW-0378">Hydrolase</keyword>
<dbReference type="NCBIfam" id="TIGR01144">
    <property type="entry name" value="ATP_synt_b"/>
    <property type="match status" value="1"/>
</dbReference>
<accession>A0A6J4PWB7</accession>
<evidence type="ECO:0000256" key="12">
    <source>
        <dbReference type="ARBA" id="ARBA00025198"/>
    </source>
</evidence>
<dbReference type="GO" id="GO:0046933">
    <property type="term" value="F:proton-transporting ATP synthase activity, rotational mechanism"/>
    <property type="evidence" value="ECO:0007669"/>
    <property type="project" value="UniProtKB-UniRule"/>
</dbReference>
<evidence type="ECO:0000256" key="15">
    <source>
        <dbReference type="RuleBase" id="RU003848"/>
    </source>
</evidence>